<dbReference type="PANTHER" id="PTHR11927:SF9">
    <property type="entry name" value="L-FUCOSYLTRANSFERASE"/>
    <property type="match status" value="1"/>
</dbReference>
<dbReference type="GO" id="GO:0016020">
    <property type="term" value="C:membrane"/>
    <property type="evidence" value="ECO:0007669"/>
    <property type="project" value="InterPro"/>
</dbReference>
<accession>A0A329U5N3</accession>
<proteinExistence type="predicted"/>
<organism evidence="3 4">
    <name type="scientific">Faecalibacterium prausnitzii</name>
    <dbReference type="NCBI Taxonomy" id="853"/>
    <lineage>
        <taxon>Bacteria</taxon>
        <taxon>Bacillati</taxon>
        <taxon>Bacillota</taxon>
        <taxon>Clostridia</taxon>
        <taxon>Eubacteriales</taxon>
        <taxon>Oscillospiraceae</taxon>
        <taxon>Faecalibacterium</taxon>
    </lineage>
</organism>
<reference evidence="3 4" key="1">
    <citation type="submission" date="2018-02" db="EMBL/GenBank/DDBJ databases">
        <title>Complete genome sequencing of Faecalibacterium prausnitzii strains isolated from the human gut.</title>
        <authorList>
            <person name="Fitzgerald B.C."/>
            <person name="Shkoporov A.N."/>
            <person name="Ross P.R."/>
            <person name="Hill C."/>
        </authorList>
    </citation>
    <scope>NUCLEOTIDE SEQUENCE [LARGE SCALE GENOMIC DNA]</scope>
    <source>
        <strain evidence="3 4">APC923/51-1</strain>
    </source>
</reference>
<evidence type="ECO:0000256" key="2">
    <source>
        <dbReference type="ARBA" id="ARBA00022679"/>
    </source>
</evidence>
<sequence length="317" mass="37960">MIYVEMHGRLGNQMFQYAAARALQEKNNQPIMLSFRKVIGANTEGTAGWENSLKYFNVKPCEYYMGKKSLVTEYPVEYRLLCYAYALSYKPLMNNMNRWYEYQVKCCRFLDRFGIRWIANGYYDFHYNGLKNYLLNGSFESPKYFDSIRDKLLEEFTPREEERKENKRLYEQIRKRNSVCLSVRHFQLTGKQADMYDVCSLEYYQTAIRKMCELIENPLFVVFSDDIEWVKNTIDLSRVEVVYETPGNPVWEKLRLMYSCKNFIIPNSTFAWWAQYLSRNPDKYVLCPAKWFNNNFESPLIASQWVRIDREGNIVNE</sequence>
<dbReference type="RefSeq" id="WP_112091291.1">
    <property type="nucleotide sequence ID" value="NZ_PRLD01000009.1"/>
</dbReference>
<dbReference type="Pfam" id="PF01531">
    <property type="entry name" value="Glyco_transf_11"/>
    <property type="match status" value="1"/>
</dbReference>
<dbReference type="GO" id="GO:0008107">
    <property type="term" value="F:galactoside 2-alpha-L-fucosyltransferase activity"/>
    <property type="evidence" value="ECO:0007669"/>
    <property type="project" value="InterPro"/>
</dbReference>
<evidence type="ECO:0000313" key="4">
    <source>
        <dbReference type="Proteomes" id="UP000251281"/>
    </source>
</evidence>
<comment type="caution">
    <text evidence="3">The sequence shown here is derived from an EMBL/GenBank/DDBJ whole genome shotgun (WGS) entry which is preliminary data.</text>
</comment>
<dbReference type="Proteomes" id="UP000251281">
    <property type="component" value="Unassembled WGS sequence"/>
</dbReference>
<evidence type="ECO:0000313" key="3">
    <source>
        <dbReference type="EMBL" id="RAW56739.1"/>
    </source>
</evidence>
<keyword evidence="1 3" id="KW-0328">Glycosyltransferase</keyword>
<dbReference type="PANTHER" id="PTHR11927">
    <property type="entry name" value="GALACTOSIDE 2-L-FUCOSYLTRANSFERASE"/>
    <property type="match status" value="1"/>
</dbReference>
<dbReference type="EMBL" id="PRLD01000009">
    <property type="protein sequence ID" value="RAW56739.1"/>
    <property type="molecule type" value="Genomic_DNA"/>
</dbReference>
<dbReference type="CDD" id="cd11301">
    <property type="entry name" value="Fut1_Fut2_like"/>
    <property type="match status" value="1"/>
</dbReference>
<dbReference type="AlphaFoldDB" id="A0A329U5N3"/>
<dbReference type="GO" id="GO:0005975">
    <property type="term" value="P:carbohydrate metabolic process"/>
    <property type="evidence" value="ECO:0007669"/>
    <property type="project" value="InterPro"/>
</dbReference>
<name>A0A329U5N3_9FIRM</name>
<evidence type="ECO:0000256" key="1">
    <source>
        <dbReference type="ARBA" id="ARBA00022676"/>
    </source>
</evidence>
<dbReference type="InterPro" id="IPR002516">
    <property type="entry name" value="Glyco_trans_11"/>
</dbReference>
<gene>
    <name evidence="3" type="ORF">C4N24_09965</name>
</gene>
<protein>
    <submittedName>
        <fullName evidence="3">Alpha-1,2-fucosyltransferase</fullName>
    </submittedName>
</protein>
<keyword evidence="2 3" id="KW-0808">Transferase</keyword>